<evidence type="ECO:0000313" key="11">
    <source>
        <dbReference type="Proteomes" id="UP000250266"/>
    </source>
</evidence>
<feature type="compositionally biased region" description="Low complexity" evidence="7">
    <location>
        <begin position="85"/>
        <end position="118"/>
    </location>
</feature>
<keyword evidence="5" id="KW-0677">Repeat</keyword>
<proteinExistence type="inferred from homology"/>
<comment type="similarity">
    <text evidence="6">Belongs to the PIR protein family.</text>
</comment>
<dbReference type="Pfam" id="PF22799">
    <property type="entry name" value="PIR1-like_C"/>
    <property type="match status" value="1"/>
</dbReference>
<comment type="subcellular location">
    <subcellularLocation>
        <location evidence="1">Secreted</location>
        <location evidence="1">Cell wall</location>
    </subcellularLocation>
</comment>
<dbReference type="EMBL" id="KV744805">
    <property type="protein sequence ID" value="OCK86443.1"/>
    <property type="molecule type" value="Genomic_DNA"/>
</dbReference>
<evidence type="ECO:0000256" key="4">
    <source>
        <dbReference type="ARBA" id="ARBA00022729"/>
    </source>
</evidence>
<dbReference type="GO" id="GO:0031505">
    <property type="term" value="P:fungal-type cell wall organization"/>
    <property type="evidence" value="ECO:0007669"/>
    <property type="project" value="UniProtKB-ARBA"/>
</dbReference>
<dbReference type="AlphaFoldDB" id="A0A8E2EMX5"/>
<evidence type="ECO:0000256" key="2">
    <source>
        <dbReference type="ARBA" id="ARBA00022512"/>
    </source>
</evidence>
<evidence type="ECO:0000256" key="3">
    <source>
        <dbReference type="ARBA" id="ARBA00022525"/>
    </source>
</evidence>
<evidence type="ECO:0000256" key="7">
    <source>
        <dbReference type="SAM" id="MobiDB-lite"/>
    </source>
</evidence>
<dbReference type="PANTHER" id="PTHR47254">
    <property type="entry name" value="CELL WALL MANNOPROTEIN CIS3-RELATED"/>
    <property type="match status" value="1"/>
</dbReference>
<keyword evidence="2" id="KW-0134">Cell wall</keyword>
<dbReference type="InterPro" id="IPR051153">
    <property type="entry name" value="Yeast_CWMannoprotein_PIR"/>
</dbReference>
<dbReference type="PANTHER" id="PTHR47254:SF1">
    <property type="entry name" value="CELL WALL MANNOPROTEIN CIS3-RELATED"/>
    <property type="match status" value="1"/>
</dbReference>
<evidence type="ECO:0000256" key="6">
    <source>
        <dbReference type="ARBA" id="ARBA00038219"/>
    </source>
</evidence>
<gene>
    <name evidence="10" type="ORF">K432DRAFT_376758</name>
</gene>
<accession>A0A8E2EMX5</accession>
<reference evidence="10 11" key="1">
    <citation type="journal article" date="2016" name="Nat. Commun.">
        <title>Ectomycorrhizal ecology is imprinted in the genome of the dominant symbiotic fungus Cenococcum geophilum.</title>
        <authorList>
            <consortium name="DOE Joint Genome Institute"/>
            <person name="Peter M."/>
            <person name="Kohler A."/>
            <person name="Ohm R.A."/>
            <person name="Kuo A."/>
            <person name="Krutzmann J."/>
            <person name="Morin E."/>
            <person name="Arend M."/>
            <person name="Barry K.W."/>
            <person name="Binder M."/>
            <person name="Choi C."/>
            <person name="Clum A."/>
            <person name="Copeland A."/>
            <person name="Grisel N."/>
            <person name="Haridas S."/>
            <person name="Kipfer T."/>
            <person name="LaButti K."/>
            <person name="Lindquist E."/>
            <person name="Lipzen A."/>
            <person name="Maire R."/>
            <person name="Meier B."/>
            <person name="Mihaltcheva S."/>
            <person name="Molinier V."/>
            <person name="Murat C."/>
            <person name="Poggeler S."/>
            <person name="Quandt C.A."/>
            <person name="Sperisen C."/>
            <person name="Tritt A."/>
            <person name="Tisserant E."/>
            <person name="Crous P.W."/>
            <person name="Henrissat B."/>
            <person name="Nehls U."/>
            <person name="Egli S."/>
            <person name="Spatafora J.W."/>
            <person name="Grigoriev I.V."/>
            <person name="Martin F.M."/>
        </authorList>
    </citation>
    <scope>NUCLEOTIDE SEQUENCE [LARGE SCALE GENOMIC DNA]</scope>
    <source>
        <strain evidence="10 11">CBS 459.81</strain>
    </source>
</reference>
<feature type="chain" id="PRO_5034641889" description="Cell wall mannoprotein PIR1-like C-terminal domain-containing protein" evidence="8">
    <location>
        <begin position="17"/>
        <end position="355"/>
    </location>
</feature>
<name>A0A8E2EMX5_9PEZI</name>
<dbReference type="Proteomes" id="UP000250266">
    <property type="component" value="Unassembled WGS sequence"/>
</dbReference>
<dbReference type="PROSITE" id="PS50256">
    <property type="entry name" value="PIR_REPEAT_2"/>
    <property type="match status" value="4"/>
</dbReference>
<dbReference type="GO" id="GO:0009277">
    <property type="term" value="C:fungal-type cell wall"/>
    <property type="evidence" value="ECO:0007669"/>
    <property type="project" value="TreeGrafter"/>
</dbReference>
<evidence type="ECO:0000256" key="8">
    <source>
        <dbReference type="SAM" id="SignalP"/>
    </source>
</evidence>
<evidence type="ECO:0000313" key="10">
    <source>
        <dbReference type="EMBL" id="OCK86443.1"/>
    </source>
</evidence>
<dbReference type="Pfam" id="PF00399">
    <property type="entry name" value="PIR"/>
    <property type="match status" value="5"/>
</dbReference>
<feature type="signal peptide" evidence="8">
    <location>
        <begin position="1"/>
        <end position="16"/>
    </location>
</feature>
<evidence type="ECO:0000256" key="1">
    <source>
        <dbReference type="ARBA" id="ARBA00004191"/>
    </source>
</evidence>
<keyword evidence="4 8" id="KW-0732">Signal</keyword>
<sequence length="355" mass="36407">MKYNAAFLALVAIVKASPFPQGVTIALPPSASIPSGCSASYSGSFGIAVVSIAPGNIATSTSLKSIIPVTTSPPVVASSTLLPSSIPSPSIPSRSIPSRSIPSRSISSQSIPSSSTPPSAAPVSQISDGQPQVATTLAPVSVQPVSQISDGQIQAATTATVLAVSQISDGQIQAPKSTVLPVSQISDGQPQAPKTTLLTSTLKPISQISDGQPQAPTHTANSTSYKTHLIPAAKAKRYAFPQAAPSPAPSPQFVTCASNDTLELTLSNGVLKDAIGRTGYIASNYQFQFDDPPQAGAIYTSGFSVCSNGSLALGGSAVWYQCLSGDFYNLYDRYWAAQCTAVLIDVLTLKNCSSS</sequence>
<dbReference type="InterPro" id="IPR000420">
    <property type="entry name" value="Yeast_PIR_rpt"/>
</dbReference>
<organism evidence="10 11">
    <name type="scientific">Lepidopterella palustris CBS 459.81</name>
    <dbReference type="NCBI Taxonomy" id="1314670"/>
    <lineage>
        <taxon>Eukaryota</taxon>
        <taxon>Fungi</taxon>
        <taxon>Dikarya</taxon>
        <taxon>Ascomycota</taxon>
        <taxon>Pezizomycotina</taxon>
        <taxon>Dothideomycetes</taxon>
        <taxon>Pleosporomycetidae</taxon>
        <taxon>Mytilinidiales</taxon>
        <taxon>Argynnaceae</taxon>
        <taxon>Lepidopterella</taxon>
    </lineage>
</organism>
<keyword evidence="3" id="KW-0964">Secreted</keyword>
<evidence type="ECO:0000259" key="9">
    <source>
        <dbReference type="Pfam" id="PF22799"/>
    </source>
</evidence>
<dbReference type="InterPro" id="IPR054508">
    <property type="entry name" value="PIR1-like_C"/>
</dbReference>
<protein>
    <recommendedName>
        <fullName evidence="9">Cell wall mannoprotein PIR1-like C-terminal domain-containing protein</fullName>
    </recommendedName>
</protein>
<feature type="region of interest" description="Disordered" evidence="7">
    <location>
        <begin position="85"/>
        <end position="130"/>
    </location>
</feature>
<dbReference type="GO" id="GO:0005199">
    <property type="term" value="F:structural constituent of cell wall"/>
    <property type="evidence" value="ECO:0007669"/>
    <property type="project" value="InterPro"/>
</dbReference>
<evidence type="ECO:0000256" key="5">
    <source>
        <dbReference type="ARBA" id="ARBA00022737"/>
    </source>
</evidence>
<feature type="domain" description="Cell wall mannoprotein PIR1-like C-terminal" evidence="9">
    <location>
        <begin position="269"/>
        <end position="342"/>
    </location>
</feature>
<keyword evidence="11" id="KW-1185">Reference proteome</keyword>
<dbReference type="OrthoDB" id="5415592at2759"/>